<dbReference type="Proteomes" id="UP000245462">
    <property type="component" value="Unassembled WGS sequence"/>
</dbReference>
<comment type="caution">
    <text evidence="1">The sequence shown here is derived from an EMBL/GenBank/DDBJ whole genome shotgun (WGS) entry which is preliminary data.</text>
</comment>
<name>A0A2U1FSC4_9PORP</name>
<protein>
    <submittedName>
        <fullName evidence="1">Uncharacterized protein</fullName>
    </submittedName>
</protein>
<dbReference type="EMBL" id="QEKY01000001">
    <property type="protein sequence ID" value="PVZ15101.1"/>
    <property type="molecule type" value="Genomic_DNA"/>
</dbReference>
<gene>
    <name evidence="1" type="ORF">C7382_10129</name>
</gene>
<reference evidence="1 2" key="1">
    <citation type="submission" date="2018-04" db="EMBL/GenBank/DDBJ databases">
        <title>Genomic Encyclopedia of Type Strains, Phase IV (KMG-IV): sequencing the most valuable type-strain genomes for metagenomic binning, comparative biology and taxonomic classification.</title>
        <authorList>
            <person name="Goeker M."/>
        </authorList>
    </citation>
    <scope>NUCLEOTIDE SEQUENCE [LARGE SCALE GENOMIC DNA]</scope>
    <source>
        <strain evidence="1 2">DSM 28520</strain>
    </source>
</reference>
<dbReference type="AlphaFoldDB" id="A0A2U1FSC4"/>
<proteinExistence type="predicted"/>
<accession>A0A2U1FSC4</accession>
<dbReference type="GeneID" id="94551587"/>
<dbReference type="RefSeq" id="WP_133241516.1">
    <property type="nucleotide sequence ID" value="NZ_JBGYVJ010000200.1"/>
</dbReference>
<keyword evidence="2" id="KW-1185">Reference proteome</keyword>
<sequence length="69" mass="8173">MASRTFVCESRTSGVAEELDRMYSRENVPKIRHNTPQNQEQTHAIFFFFRRHFGKNYAPNRKTFGATFD</sequence>
<organism evidence="1 2">
    <name type="scientific">Porphyromonas loveana</name>
    <dbReference type="NCBI Taxonomy" id="1884669"/>
    <lineage>
        <taxon>Bacteria</taxon>
        <taxon>Pseudomonadati</taxon>
        <taxon>Bacteroidota</taxon>
        <taxon>Bacteroidia</taxon>
        <taxon>Bacteroidales</taxon>
        <taxon>Porphyromonadaceae</taxon>
        <taxon>Porphyromonas</taxon>
    </lineage>
</organism>
<evidence type="ECO:0000313" key="1">
    <source>
        <dbReference type="EMBL" id="PVZ15101.1"/>
    </source>
</evidence>
<evidence type="ECO:0000313" key="2">
    <source>
        <dbReference type="Proteomes" id="UP000245462"/>
    </source>
</evidence>